<reference evidence="3 4" key="1">
    <citation type="submission" date="2020-10" db="EMBL/GenBank/DDBJ databases">
        <title>Connecting structure to function with the recovery of over 1000 high-quality activated sludge metagenome-assembled genomes encoding full-length rRNA genes using long-read sequencing.</title>
        <authorList>
            <person name="Singleton C.M."/>
            <person name="Petriglieri F."/>
            <person name="Kristensen J.M."/>
            <person name="Kirkegaard R.H."/>
            <person name="Michaelsen T.Y."/>
            <person name="Andersen M.H."/>
            <person name="Karst S.M."/>
            <person name="Dueholm M.S."/>
            <person name="Nielsen P.H."/>
            <person name="Albertsen M."/>
        </authorList>
    </citation>
    <scope>NUCLEOTIDE SEQUENCE [LARGE SCALE GENOMIC DNA]</scope>
    <source>
        <strain evidence="3">EsbW_18-Q3-R4-48_BATAC.285</strain>
    </source>
</reference>
<dbReference type="InterPro" id="IPR013424">
    <property type="entry name" value="Ice-binding_C"/>
</dbReference>
<evidence type="ECO:0000259" key="2">
    <source>
        <dbReference type="Pfam" id="PF07589"/>
    </source>
</evidence>
<dbReference type="Proteomes" id="UP000697998">
    <property type="component" value="Unassembled WGS sequence"/>
</dbReference>
<accession>A0A935PXZ9</accession>
<proteinExistence type="predicted"/>
<keyword evidence="1" id="KW-0732">Signal</keyword>
<comment type="caution">
    <text evidence="3">The sequence shown here is derived from an EMBL/GenBank/DDBJ whole genome shotgun (WGS) entry which is preliminary data.</text>
</comment>
<feature type="signal peptide" evidence="1">
    <location>
        <begin position="1"/>
        <end position="19"/>
    </location>
</feature>
<organism evidence="3 4">
    <name type="scientific">Candidatus Accumulibacter proximus</name>
    <dbReference type="NCBI Taxonomy" id="2954385"/>
    <lineage>
        <taxon>Bacteria</taxon>
        <taxon>Pseudomonadati</taxon>
        <taxon>Pseudomonadota</taxon>
        <taxon>Betaproteobacteria</taxon>
        <taxon>Candidatus Accumulibacter</taxon>
    </lineage>
</organism>
<dbReference type="EMBL" id="JADJMH010000002">
    <property type="protein sequence ID" value="MBK7674156.1"/>
    <property type="molecule type" value="Genomic_DNA"/>
</dbReference>
<evidence type="ECO:0000313" key="3">
    <source>
        <dbReference type="EMBL" id="MBK7674156.1"/>
    </source>
</evidence>
<gene>
    <name evidence="3" type="ORF">IPJ27_04980</name>
</gene>
<name>A0A935PXZ9_9PROT</name>
<sequence length="50" mass="5247">MRTLLSILALFSASLPAFGIDPITPVPEPESLSLLGVAAAAMLVALRRKK</sequence>
<dbReference type="AlphaFoldDB" id="A0A935PXZ9"/>
<evidence type="ECO:0000313" key="4">
    <source>
        <dbReference type="Proteomes" id="UP000697998"/>
    </source>
</evidence>
<feature type="domain" description="Ice-binding protein C-terminal" evidence="2">
    <location>
        <begin position="25"/>
        <end position="49"/>
    </location>
</feature>
<dbReference type="Pfam" id="PF07589">
    <property type="entry name" value="PEP-CTERM"/>
    <property type="match status" value="1"/>
</dbReference>
<feature type="chain" id="PRO_5037851583" evidence="1">
    <location>
        <begin position="20"/>
        <end position="50"/>
    </location>
</feature>
<dbReference type="NCBIfam" id="TIGR02595">
    <property type="entry name" value="PEP_CTERM"/>
    <property type="match status" value="1"/>
</dbReference>
<evidence type="ECO:0000256" key="1">
    <source>
        <dbReference type="SAM" id="SignalP"/>
    </source>
</evidence>
<protein>
    <submittedName>
        <fullName evidence="3">PEP-CTERM sorting domain-containing protein</fullName>
    </submittedName>
</protein>